<protein>
    <submittedName>
        <fullName evidence="2">RyR domain-containing protein</fullName>
    </submittedName>
</protein>
<evidence type="ECO:0000313" key="3">
    <source>
        <dbReference type="Proteomes" id="UP000295247"/>
    </source>
</evidence>
<dbReference type="Pfam" id="PF02026">
    <property type="entry name" value="RyR"/>
    <property type="match status" value="1"/>
</dbReference>
<name>A0A4R4AMT1_MARGR</name>
<organism evidence="2 3">
    <name type="scientific">Marichromatium gracile</name>
    <name type="common">Chromatium gracile</name>
    <dbReference type="NCBI Taxonomy" id="1048"/>
    <lineage>
        <taxon>Bacteria</taxon>
        <taxon>Pseudomonadati</taxon>
        <taxon>Pseudomonadota</taxon>
        <taxon>Gammaproteobacteria</taxon>
        <taxon>Chromatiales</taxon>
        <taxon>Chromatiaceae</taxon>
        <taxon>Marichromatium</taxon>
    </lineage>
</organism>
<evidence type="ECO:0000313" key="2">
    <source>
        <dbReference type="EMBL" id="TCW40166.1"/>
    </source>
</evidence>
<dbReference type="InterPro" id="IPR003032">
    <property type="entry name" value="Ryanodine_rcpt"/>
</dbReference>
<gene>
    <name evidence="2" type="ORF">EDC29_101583</name>
</gene>
<dbReference type="Gene3D" id="6.20.350.10">
    <property type="match status" value="1"/>
</dbReference>
<dbReference type="AlphaFoldDB" id="A0A4R4AMT1"/>
<sequence length="566" mass="61346">MIWRPRPLVCGAPPLAATLADRLNARLVSPEQLARLRPRASQPVVLLDPPDPGALVAALADRLAGARRPRRLILIHRDPRAPTLPALAADGPLRVETLDLATTGARALFARWPLHLGCDVAAGQRPHLLLVGRATPATALLRQALLGAHYGERRLRITLLDPDPAAAAAWFRATQPQGETIAELRCATPEAPALDADTPVSLALICDPSRAAAHAARLRQRLAAASGASPALIAVATAPWPAGARADWDGQTQPFSLIADACTPATLFAGRADQLARTIHEHYRDSVAAQGRDPDGEPGGQPWARLAESFRGANRHQADHMLAKLAVVDCRAVPEERVAGFAFTAPEIERLARIEHRRWAADRRLDGWTHAPVRDNARKHHPQLVDYDALSEPMKDLDRFAVRGVPTLLARAGLGIQRLLIVALIEPASSETPPPPRRLVNDALGRLHARYPDRALVLATSLGSTLTRALTAQAIEHPATGLWLLHQRPLSAQLDACPDPTTRTTLLDLVARAERRLPLGPGGLAGWIAKRAEIAWHPAPPETAARPVKRLWLAPEGRRLVWDFEY</sequence>
<accession>A0A4R4AMT1</accession>
<feature type="domain" description="Ryanodine receptor Ryr" evidence="1">
    <location>
        <begin position="348"/>
        <end position="416"/>
    </location>
</feature>
<evidence type="ECO:0000259" key="1">
    <source>
        <dbReference type="Pfam" id="PF02026"/>
    </source>
</evidence>
<proteinExistence type="predicted"/>
<reference evidence="2 3" key="1">
    <citation type="submission" date="2019-03" db="EMBL/GenBank/DDBJ databases">
        <title>Genomic Encyclopedia of Type Strains, Phase IV (KMG-IV): sequencing the most valuable type-strain genomes for metagenomic binning, comparative biology and taxonomic classification.</title>
        <authorList>
            <person name="Goeker M."/>
        </authorList>
    </citation>
    <scope>NUCLEOTIDE SEQUENCE [LARGE SCALE GENOMIC DNA]</scope>
    <source>
        <strain evidence="2 3">DSM 203</strain>
    </source>
</reference>
<dbReference type="Proteomes" id="UP000295247">
    <property type="component" value="Unassembled WGS sequence"/>
</dbReference>
<comment type="caution">
    <text evidence="2">The sequence shown here is derived from an EMBL/GenBank/DDBJ whole genome shotgun (WGS) entry which is preliminary data.</text>
</comment>
<dbReference type="EMBL" id="SMDC01000001">
    <property type="protein sequence ID" value="TCW40166.1"/>
    <property type="molecule type" value="Genomic_DNA"/>
</dbReference>
<dbReference type="RefSeq" id="WP_132228481.1">
    <property type="nucleotide sequence ID" value="NZ_NRRH01000023.1"/>
</dbReference>